<dbReference type="GeneID" id="36937368"/>
<dbReference type="Pfam" id="PF22117">
    <property type="entry name" value="Fer4_Nqo3"/>
    <property type="match status" value="1"/>
</dbReference>
<keyword evidence="5" id="KW-1278">Translocase</keyword>
<gene>
    <name evidence="11" type="primary">nad11</name>
</gene>
<dbReference type="GO" id="GO:0016491">
    <property type="term" value="F:oxidoreductase activity"/>
    <property type="evidence" value="ECO:0007669"/>
    <property type="project" value="InterPro"/>
</dbReference>
<keyword evidence="8" id="KW-0520">NAD</keyword>
<dbReference type="Pfam" id="PF00384">
    <property type="entry name" value="Molybdopterin"/>
    <property type="match status" value="1"/>
</dbReference>
<dbReference type="EMBL" id="MF997421">
    <property type="protein sequence ID" value="AVR57551.1"/>
    <property type="molecule type" value="Genomic_DNA"/>
</dbReference>
<dbReference type="FunFam" id="3.10.20.740:FF:000001">
    <property type="entry name" value="NADH-quinone oxidoreductase subunit G"/>
    <property type="match status" value="1"/>
</dbReference>
<dbReference type="InterPro" id="IPR006656">
    <property type="entry name" value="Mopterin_OxRdtase"/>
</dbReference>
<geneLocation type="mitochondrion" evidence="11"/>
<sequence length="728" mass="86016">MNNKNLNVFFINNIKIYYTEKNRTIIDDLENLNFKIPHFCYHSKLSIAGNCRMCLIELKNSPKPLISCAMTLTNKMEIFSHSPLVKKARENILEFLLLNHPLDCPICDQGGECDLQDQALMYGTSKTRFFNFKRTIKNKNLGPIVKTVMTRCIHCTKCIRFANEIANVLDLGVLGRGYSSEIGTYIEKIFNSELSGNIIDICPVGALTNKPYAFVERNWELEQIKTIDFSDSFGNTVLASIKNNSTITKIQPMFCDLNHETFWISDKTRFNFESIFSKERLIKCQLNKIKINNWALLFKEILFIQYFQYHLLFQEFLKQKLNIIIGETLSIELLNILLLLEKKYSFISVYSLEKSNNEKDFETFFFINNLTQNLKLNSSTLILLIGINSRYENSILNIRLQQRYNKGNFKIFVINSLINLLIPYTSINSNSLIFKEILEGNHFLCQELIKAKNPLILYNHSLFLKKTDLNFFFNFLQKFKFNVLNLNYLNSSLVETNINYLATIKKFTLFNFKKTYGFFFFNVLFTNSLLNKFIELLLLKSKINIKNKFKFLLNFNHFEFFQSNKSFLKFYNINIVIDICGSSFYETKENYLTTENIIKTSSKIINQNNLKTYWKIIRQLYNLYSKHFLSFKIEFNQFQKNKFLNFLKLNYFPVANLNNFNLYYKKSFNNLIFSKLNKKIQYVKNYKLLMWLDDFFLGGKDFYSKKSKTLIECSKLSRLKNTNFNYIS</sequence>
<protein>
    <submittedName>
        <fullName evidence="11">NADH dehydrogenase subunit 11</fullName>
    </submittedName>
</protein>
<dbReference type="Pfam" id="PF10588">
    <property type="entry name" value="NADH-G_4Fe-4S_3"/>
    <property type="match status" value="1"/>
</dbReference>
<comment type="cofactor">
    <cofactor evidence="9">
        <name>[2Fe-2S] cluster</name>
        <dbReference type="ChEBI" id="CHEBI:190135"/>
    </cofactor>
</comment>
<dbReference type="Gene3D" id="3.10.20.740">
    <property type="match status" value="1"/>
</dbReference>
<dbReference type="SUPFAM" id="SSF54862">
    <property type="entry name" value="4Fe-4S ferredoxins"/>
    <property type="match status" value="1"/>
</dbReference>
<dbReference type="AlphaFoldDB" id="A0A3G1PWE1"/>
<evidence type="ECO:0000256" key="3">
    <source>
        <dbReference type="ARBA" id="ARBA00022485"/>
    </source>
</evidence>
<dbReference type="InterPro" id="IPR054351">
    <property type="entry name" value="NADH_UbQ_OxRdtase_ferredoxin"/>
</dbReference>
<dbReference type="FunFam" id="3.30.70.20:FF:000002">
    <property type="entry name" value="NADH-ubiquinone oxidoreductase 75 kDa subunit"/>
    <property type="match status" value="1"/>
</dbReference>
<dbReference type="RefSeq" id="YP_009485487.1">
    <property type="nucleotide sequence ID" value="NC_037728.1"/>
</dbReference>
<dbReference type="SUPFAM" id="SSF54292">
    <property type="entry name" value="2Fe-2S ferredoxin-like"/>
    <property type="match status" value="1"/>
</dbReference>
<dbReference type="PANTHER" id="PTHR43105:SF13">
    <property type="entry name" value="NADH-UBIQUINONE OXIDOREDUCTASE 75 KDA SUBUNIT, MITOCHONDRIAL"/>
    <property type="match status" value="1"/>
</dbReference>
<evidence type="ECO:0000256" key="4">
    <source>
        <dbReference type="ARBA" id="ARBA00022723"/>
    </source>
</evidence>
<evidence type="ECO:0000256" key="7">
    <source>
        <dbReference type="ARBA" id="ARBA00023014"/>
    </source>
</evidence>
<evidence type="ECO:0000313" key="11">
    <source>
        <dbReference type="EMBL" id="AVR57551.1"/>
    </source>
</evidence>
<dbReference type="PROSITE" id="PS51839">
    <property type="entry name" value="4FE4S_HC3"/>
    <property type="match status" value="1"/>
</dbReference>
<dbReference type="GO" id="GO:0042773">
    <property type="term" value="P:ATP synthesis coupled electron transport"/>
    <property type="evidence" value="ECO:0007669"/>
    <property type="project" value="InterPro"/>
</dbReference>
<keyword evidence="3" id="KW-0004">4Fe-4S</keyword>
<dbReference type="GO" id="GO:0051539">
    <property type="term" value="F:4 iron, 4 sulfur cluster binding"/>
    <property type="evidence" value="ECO:0007669"/>
    <property type="project" value="UniProtKB-KW"/>
</dbReference>
<dbReference type="GO" id="GO:0016020">
    <property type="term" value="C:membrane"/>
    <property type="evidence" value="ECO:0007669"/>
    <property type="project" value="InterPro"/>
</dbReference>
<dbReference type="InterPro" id="IPR001041">
    <property type="entry name" value="2Fe-2S_ferredoxin-type"/>
</dbReference>
<dbReference type="SMART" id="SM00929">
    <property type="entry name" value="NADH-G_4Fe-4S_3"/>
    <property type="match status" value="1"/>
</dbReference>
<evidence type="ECO:0000256" key="9">
    <source>
        <dbReference type="ARBA" id="ARBA00034078"/>
    </source>
</evidence>
<comment type="cofactor">
    <cofactor evidence="1">
        <name>[4Fe-4S] cluster</name>
        <dbReference type="ChEBI" id="CHEBI:49883"/>
    </cofactor>
</comment>
<dbReference type="PANTHER" id="PTHR43105">
    <property type="entry name" value="RESPIRATORY NITRATE REDUCTASE"/>
    <property type="match status" value="1"/>
</dbReference>
<dbReference type="InterPro" id="IPR036010">
    <property type="entry name" value="2Fe-2S_ferredoxin-like_sf"/>
</dbReference>
<dbReference type="SUPFAM" id="SSF53706">
    <property type="entry name" value="Formate dehydrogenase/DMSO reductase, domains 1-3"/>
    <property type="match status" value="1"/>
</dbReference>
<evidence type="ECO:0000256" key="2">
    <source>
        <dbReference type="ARBA" id="ARBA00005404"/>
    </source>
</evidence>
<evidence type="ECO:0000256" key="1">
    <source>
        <dbReference type="ARBA" id="ARBA00001966"/>
    </source>
</evidence>
<dbReference type="InterPro" id="IPR000283">
    <property type="entry name" value="NADH_UbQ_OxRdtase_75kDa_su_CS"/>
</dbReference>
<dbReference type="InterPro" id="IPR019574">
    <property type="entry name" value="NADH_UbQ_OxRdtase_Gsu_4Fe4S-bd"/>
</dbReference>
<feature type="domain" description="4Fe-4S His(Cys)3-ligated-type" evidence="10">
    <location>
        <begin position="84"/>
        <end position="123"/>
    </location>
</feature>
<dbReference type="PROSITE" id="PS00642">
    <property type="entry name" value="COMPLEX1_75K_2"/>
    <property type="match status" value="1"/>
</dbReference>
<keyword evidence="11" id="KW-0496">Mitochondrion</keyword>
<accession>A0A3G1PWE1</accession>
<name>A0A3G1PWE1_9STRA</name>
<keyword evidence="4" id="KW-0479">Metal-binding</keyword>
<dbReference type="Gene3D" id="3.30.70.20">
    <property type="match status" value="1"/>
</dbReference>
<evidence type="ECO:0000256" key="5">
    <source>
        <dbReference type="ARBA" id="ARBA00022967"/>
    </source>
</evidence>
<dbReference type="PROSITE" id="PS00641">
    <property type="entry name" value="COMPLEX1_75K_1"/>
    <property type="match status" value="1"/>
</dbReference>
<keyword evidence="6" id="KW-0408">Iron</keyword>
<dbReference type="GO" id="GO:0046872">
    <property type="term" value="F:metal ion binding"/>
    <property type="evidence" value="ECO:0007669"/>
    <property type="project" value="UniProtKB-KW"/>
</dbReference>
<evidence type="ECO:0000259" key="10">
    <source>
        <dbReference type="PROSITE" id="PS51839"/>
    </source>
</evidence>
<evidence type="ECO:0000256" key="6">
    <source>
        <dbReference type="ARBA" id="ARBA00023004"/>
    </source>
</evidence>
<comment type="similarity">
    <text evidence="2">Belongs to the complex I 75 kDa subunit family.</text>
</comment>
<dbReference type="InterPro" id="IPR050123">
    <property type="entry name" value="Prok_molybdopt-oxidoreductase"/>
</dbReference>
<reference evidence="11" key="1">
    <citation type="journal article" date="2018" name="Mitochondrial DNA A DNA Mapp Seq Anal">
        <title>Comparative analysis of the mitochondrial genomes of six newly sequenced diatoms reveals group II introns in the barcoding region of cox1.</title>
        <authorList>
            <person name="Pogoda C.S."/>
            <person name="Keepers K.G."/>
            <person name="Hamsher S.E."/>
            <person name="Stepanek J.G."/>
            <person name="Kane N.C."/>
            <person name="Kociolek J.P."/>
        </authorList>
    </citation>
    <scope>NUCLEOTIDE SEQUENCE</scope>
</reference>
<proteinExistence type="inferred from homology"/>
<dbReference type="Pfam" id="PF13510">
    <property type="entry name" value="Fer2_4"/>
    <property type="match status" value="1"/>
</dbReference>
<dbReference type="CDD" id="cd00207">
    <property type="entry name" value="fer2"/>
    <property type="match status" value="1"/>
</dbReference>
<organism evidence="11">
    <name type="scientific">Melosira undulata</name>
    <dbReference type="NCBI Taxonomy" id="2133757"/>
    <lineage>
        <taxon>Eukaryota</taxon>
        <taxon>Sar</taxon>
        <taxon>Stramenopiles</taxon>
        <taxon>Ochrophyta</taxon>
        <taxon>Bacillariophyta</taxon>
        <taxon>Coscinodiscophyceae</taxon>
        <taxon>Coscinodiscophycidae</taxon>
        <taxon>Melosirales</taxon>
        <taxon>Melosiraceae</taxon>
        <taxon>Melosira</taxon>
    </lineage>
</organism>
<keyword evidence="7" id="KW-0411">Iron-sulfur</keyword>
<dbReference type="GO" id="GO:0008137">
    <property type="term" value="F:NADH dehydrogenase (ubiquinone) activity"/>
    <property type="evidence" value="ECO:0007669"/>
    <property type="project" value="InterPro"/>
</dbReference>
<evidence type="ECO:0000256" key="8">
    <source>
        <dbReference type="ARBA" id="ARBA00023027"/>
    </source>
</evidence>